<dbReference type="InterPro" id="IPR029058">
    <property type="entry name" value="AB_hydrolase_fold"/>
</dbReference>
<dbReference type="PATRIC" id="fig|540747.5.peg.1009"/>
<protein>
    <submittedName>
        <fullName evidence="3 4">3-oxoadipate enol-lactonase</fullName>
        <ecNumber evidence="4">3.1.1.24</ecNumber>
    </submittedName>
</protein>
<keyword evidence="5" id="KW-1185">Reference proteome</keyword>
<dbReference type="Proteomes" id="UP000325785">
    <property type="component" value="Chromosome"/>
</dbReference>
<dbReference type="EMBL" id="LAXI01000011">
    <property type="protein sequence ID" value="KRS16815.1"/>
    <property type="molecule type" value="Genomic_DNA"/>
</dbReference>
<dbReference type="PANTHER" id="PTHR43433">
    <property type="entry name" value="HYDROLASE, ALPHA/BETA FOLD FAMILY PROTEIN"/>
    <property type="match status" value="1"/>
</dbReference>
<organism evidence="3 5">
    <name type="scientific">Roseovarius indicus</name>
    <dbReference type="NCBI Taxonomy" id="540747"/>
    <lineage>
        <taxon>Bacteria</taxon>
        <taxon>Pseudomonadati</taxon>
        <taxon>Pseudomonadota</taxon>
        <taxon>Alphaproteobacteria</taxon>
        <taxon>Rhodobacterales</taxon>
        <taxon>Roseobacteraceae</taxon>
        <taxon>Roseovarius</taxon>
    </lineage>
</organism>
<dbReference type="SUPFAM" id="SSF53474">
    <property type="entry name" value="alpha/beta-Hydrolases"/>
    <property type="match status" value="1"/>
</dbReference>
<proteinExistence type="predicted"/>
<dbReference type="InterPro" id="IPR000073">
    <property type="entry name" value="AB_hydrolase_1"/>
</dbReference>
<evidence type="ECO:0000313" key="3">
    <source>
        <dbReference type="EMBL" id="KRS16815.1"/>
    </source>
</evidence>
<evidence type="ECO:0000313" key="4">
    <source>
        <dbReference type="EMBL" id="QEW24287.1"/>
    </source>
</evidence>
<dbReference type="EMBL" id="CP031598">
    <property type="protein sequence ID" value="QEW24287.1"/>
    <property type="molecule type" value="Genomic_DNA"/>
</dbReference>
<keyword evidence="4" id="KW-0378">Hydrolase</keyword>
<evidence type="ECO:0000259" key="2">
    <source>
        <dbReference type="Pfam" id="PF00561"/>
    </source>
</evidence>
<dbReference type="EC" id="3.1.1.24" evidence="4"/>
<feature type="domain" description="AB hydrolase-1" evidence="2">
    <location>
        <begin position="17"/>
        <end position="118"/>
    </location>
</feature>
<dbReference type="PRINTS" id="PR00111">
    <property type="entry name" value="ABHYDROLASE"/>
</dbReference>
<gene>
    <name evidence="4" type="primary">catD_2</name>
    <name evidence="4" type="ORF">RIdsm_00063</name>
    <name evidence="3" type="ORF">XM52_16430</name>
</gene>
<reference evidence="4 6" key="2">
    <citation type="submission" date="2018-08" db="EMBL/GenBank/DDBJ databases">
        <title>Genetic Globetrotter - A new plasmid hitch-hiking vast phylogenetic and geographic distances.</title>
        <authorList>
            <person name="Vollmers J."/>
            <person name="Petersen J."/>
        </authorList>
    </citation>
    <scope>NUCLEOTIDE SEQUENCE [LARGE SCALE GENOMIC DNA]</scope>
    <source>
        <strain evidence="4 6">DSM 26383</strain>
    </source>
</reference>
<reference evidence="3 5" key="1">
    <citation type="submission" date="2015-04" db="EMBL/GenBank/DDBJ databases">
        <title>The draft genome sequence of Roseovarius indicus B108T.</title>
        <authorList>
            <person name="Li G."/>
            <person name="Lai Q."/>
            <person name="Shao Z."/>
            <person name="Yan P."/>
        </authorList>
    </citation>
    <scope>NUCLEOTIDE SEQUENCE [LARGE SCALE GENOMIC DNA]</scope>
    <source>
        <strain evidence="3 5">B108</strain>
    </source>
</reference>
<evidence type="ECO:0000313" key="5">
    <source>
        <dbReference type="Proteomes" id="UP000051401"/>
    </source>
</evidence>
<dbReference type="KEGG" id="rid:RIdsm_00063"/>
<evidence type="ECO:0000313" key="6">
    <source>
        <dbReference type="Proteomes" id="UP000325785"/>
    </source>
</evidence>
<dbReference type="PANTHER" id="PTHR43433:SF5">
    <property type="entry name" value="AB HYDROLASE-1 DOMAIN-CONTAINING PROTEIN"/>
    <property type="match status" value="1"/>
</dbReference>
<evidence type="ECO:0000256" key="1">
    <source>
        <dbReference type="SAM" id="MobiDB-lite"/>
    </source>
</evidence>
<dbReference type="RefSeq" id="WP_057817469.1">
    <property type="nucleotide sequence ID" value="NZ_CP031598.1"/>
</dbReference>
<dbReference type="OrthoDB" id="9785847at2"/>
<feature type="region of interest" description="Disordered" evidence="1">
    <location>
        <begin position="119"/>
        <end position="139"/>
    </location>
</feature>
<dbReference type="Proteomes" id="UP000051401">
    <property type="component" value="Unassembled WGS sequence"/>
</dbReference>
<sequence>MTLTETAYDIAGPEDGPPVVLIHGLGLSRAIWAGLLPALAAEHRVLSYDFPGHGQSGPATRKMSLELYAEQVRGLMDAAGMESATVIGFSLGGMINRKLAMMAPERVRALAILNSPHERSPEAQARVEAQADQSAQGGPGATIDAALARWFTEGFREEHEDVVEAVRAQVLSCDPASYADARSVLAHGVKELIAPEPPLALPTLIATSENDSGSTPGMARAMQDEIAGSVLEIVPKVKHLGLLERPEVFERMLLAFLDRVEAGEAPAVRRGVAG</sequence>
<dbReference type="Gene3D" id="3.40.50.1820">
    <property type="entry name" value="alpha/beta hydrolase"/>
    <property type="match status" value="1"/>
</dbReference>
<name>A0A0T5P7B9_9RHOB</name>
<dbReference type="InterPro" id="IPR050471">
    <property type="entry name" value="AB_hydrolase"/>
</dbReference>
<accession>A0A0T5P7B9</accession>
<dbReference type="Pfam" id="PF00561">
    <property type="entry name" value="Abhydrolase_1"/>
    <property type="match status" value="1"/>
</dbReference>
<dbReference type="AlphaFoldDB" id="A0A0T5P7B9"/>
<dbReference type="STRING" id="540747.SAMN04488031_102139"/>
<dbReference type="GO" id="GO:0047570">
    <property type="term" value="F:3-oxoadipate enol-lactonase activity"/>
    <property type="evidence" value="ECO:0007669"/>
    <property type="project" value="UniProtKB-EC"/>
</dbReference>